<dbReference type="PANTHER" id="PTHR11403">
    <property type="entry name" value="CYTOCHROME C OXIDASE SUBUNIT III"/>
    <property type="match status" value="1"/>
</dbReference>
<dbReference type="GO" id="GO:0009486">
    <property type="term" value="F:cytochrome bo3 ubiquinol oxidase activity"/>
    <property type="evidence" value="ECO:0007669"/>
    <property type="project" value="InterPro"/>
</dbReference>
<comment type="subunit">
    <text evidence="3">Heterooctamer of two A chains, two B chains, two C chains and two D chains.</text>
</comment>
<dbReference type="EMBL" id="CP029822">
    <property type="protein sequence ID" value="AZS51425.1"/>
    <property type="molecule type" value="Genomic_DNA"/>
</dbReference>
<evidence type="ECO:0000256" key="18">
    <source>
        <dbReference type="SAM" id="Phobius"/>
    </source>
</evidence>
<feature type="transmembrane region" description="Helical" evidence="18">
    <location>
        <begin position="153"/>
        <end position="176"/>
    </location>
</feature>
<dbReference type="InterPro" id="IPR024791">
    <property type="entry name" value="Cyt_c/ubiquinol_Oxase_su3"/>
</dbReference>
<sequence length="223" mass="24887">MTADTMKTVHGAEHDHHDHDSSSITIFGFWIYILTDLMIFGCLFAVYATLDPSYGVAMYFPTMLDANGQVVAFSAKELFELPFVLVETFVLLFSSITYGFAMIAAHNSKKSQVLLWLLVTFILGATFIGMEIYEFYHLVHMGNGPTSSATMSAFFTLVGTHGLHVTAGLLWMLVMIAQVAGKGLTNKVNTRLSCLSLFWHFLDIVWICVFTFVYLKAYTVGVM</sequence>
<keyword evidence="8" id="KW-0249">Electron transport</keyword>
<dbReference type="GO" id="GO:0005886">
    <property type="term" value="C:plasma membrane"/>
    <property type="evidence" value="ECO:0007669"/>
    <property type="project" value="UniProtKB-SubCell"/>
</dbReference>
<dbReference type="SUPFAM" id="SSF81452">
    <property type="entry name" value="Cytochrome c oxidase subunit III-like"/>
    <property type="match status" value="1"/>
</dbReference>
<dbReference type="Gene3D" id="1.20.120.80">
    <property type="entry name" value="Cytochrome c oxidase, subunit III, four-helix bundle"/>
    <property type="match status" value="1"/>
</dbReference>
<evidence type="ECO:0000256" key="5">
    <source>
        <dbReference type="ARBA" id="ARBA00022448"/>
    </source>
</evidence>
<dbReference type="Pfam" id="PF00510">
    <property type="entry name" value="COX3"/>
    <property type="match status" value="1"/>
</dbReference>
<evidence type="ECO:0000256" key="14">
    <source>
        <dbReference type="ARBA" id="ARBA00031884"/>
    </source>
</evidence>
<evidence type="ECO:0000256" key="17">
    <source>
        <dbReference type="RuleBase" id="RU003376"/>
    </source>
</evidence>
<protein>
    <recommendedName>
        <fullName evidence="4">Cytochrome bo(3) ubiquinol oxidase subunit 3</fullName>
    </recommendedName>
    <alternativeName>
        <fullName evidence="15">Cytochrome o ubiquinol oxidase subunit 3</fullName>
    </alternativeName>
    <alternativeName>
        <fullName evidence="13">Oxidase bo(3) subunit 3</fullName>
    </alternativeName>
    <alternativeName>
        <fullName evidence="16">Ubiquinol oxidase polypeptide III</fullName>
    </alternativeName>
    <alternativeName>
        <fullName evidence="14">Ubiquinol oxidase subunit 3</fullName>
    </alternativeName>
</protein>
<evidence type="ECO:0000256" key="15">
    <source>
        <dbReference type="ARBA" id="ARBA00032189"/>
    </source>
</evidence>
<reference evidence="21" key="1">
    <citation type="submission" date="2018-06" db="EMBL/GenBank/DDBJ databases">
        <title>Complete genome of Pseudomonas insecticola strain QZS01.</title>
        <authorList>
            <person name="Wang J."/>
            <person name="Su Q."/>
        </authorList>
    </citation>
    <scope>NUCLEOTIDE SEQUENCE [LARGE SCALE GENOMIC DNA]</scope>
    <source>
        <strain evidence="21">QZS01</strain>
    </source>
</reference>
<dbReference type="AlphaFoldDB" id="A0A3Q9JK69"/>
<evidence type="ECO:0000256" key="10">
    <source>
        <dbReference type="ARBA" id="ARBA00023002"/>
    </source>
</evidence>
<evidence type="ECO:0000256" key="16">
    <source>
        <dbReference type="ARBA" id="ARBA00032717"/>
    </source>
</evidence>
<dbReference type="GO" id="GO:0004129">
    <property type="term" value="F:cytochrome-c oxidase activity"/>
    <property type="evidence" value="ECO:0007669"/>
    <property type="project" value="InterPro"/>
</dbReference>
<dbReference type="Proteomes" id="UP000273143">
    <property type="component" value="Chromosome"/>
</dbReference>
<dbReference type="FunFam" id="1.20.120.80:FF:000001">
    <property type="entry name" value="Cytochrome (Ubi)quinol oxidase subunit III"/>
    <property type="match status" value="1"/>
</dbReference>
<keyword evidence="21" id="KW-1185">Reference proteome</keyword>
<feature type="transmembrane region" description="Helical" evidence="18">
    <location>
        <begin position="197"/>
        <end position="215"/>
    </location>
</feature>
<accession>A0A3Q9JK69</accession>
<organism evidence="20 21">
    <name type="scientific">Entomomonas moraniae</name>
    <dbReference type="NCBI Taxonomy" id="2213226"/>
    <lineage>
        <taxon>Bacteria</taxon>
        <taxon>Pseudomonadati</taxon>
        <taxon>Pseudomonadota</taxon>
        <taxon>Gammaproteobacteria</taxon>
        <taxon>Pseudomonadales</taxon>
        <taxon>Pseudomonadaceae</taxon>
        <taxon>Entomomonas</taxon>
    </lineage>
</organism>
<evidence type="ECO:0000256" key="7">
    <source>
        <dbReference type="ARBA" id="ARBA00022692"/>
    </source>
</evidence>
<keyword evidence="11 18" id="KW-0472">Membrane</keyword>
<dbReference type="InterPro" id="IPR035973">
    <property type="entry name" value="Cyt_c_oxidase_su3-like_sf"/>
</dbReference>
<feature type="transmembrane region" description="Helical" evidence="18">
    <location>
        <begin position="81"/>
        <end position="101"/>
    </location>
</feature>
<dbReference type="CDD" id="cd02863">
    <property type="entry name" value="Ubiquinol_oxidase_III"/>
    <property type="match status" value="1"/>
</dbReference>
<feature type="transmembrane region" description="Helical" evidence="18">
    <location>
        <begin position="113"/>
        <end position="133"/>
    </location>
</feature>
<keyword evidence="9 18" id="KW-1133">Transmembrane helix</keyword>
<evidence type="ECO:0000313" key="21">
    <source>
        <dbReference type="Proteomes" id="UP000273143"/>
    </source>
</evidence>
<evidence type="ECO:0000256" key="4">
    <source>
        <dbReference type="ARBA" id="ARBA00014687"/>
    </source>
</evidence>
<dbReference type="KEGG" id="emo:DM558_11890"/>
<dbReference type="NCBIfam" id="TIGR02842">
    <property type="entry name" value="CyoC"/>
    <property type="match status" value="1"/>
</dbReference>
<evidence type="ECO:0000256" key="8">
    <source>
        <dbReference type="ARBA" id="ARBA00022982"/>
    </source>
</evidence>
<comment type="subcellular location">
    <subcellularLocation>
        <location evidence="1 17">Cell membrane</location>
        <topology evidence="1 17">Multi-pass membrane protein</topology>
    </subcellularLocation>
</comment>
<dbReference type="RefSeq" id="WP_109701529.1">
    <property type="nucleotide sequence ID" value="NZ_CP029822.1"/>
</dbReference>
<keyword evidence="6" id="KW-1003">Cell membrane</keyword>
<comment type="function">
    <text evidence="12">Cytochrome bo(3) ubiquinol terminal oxidase is the component of the aerobic respiratory chain of E.coli that predominates when cells are grown at high aeration. Has proton pump activity across the membrane in addition to electron transfer, pumping 2 protons/electron.</text>
</comment>
<dbReference type="InterPro" id="IPR000298">
    <property type="entry name" value="Cyt_c_oxidase-like_su3"/>
</dbReference>
<keyword evidence="7 17" id="KW-0812">Transmembrane</keyword>
<keyword evidence="5" id="KW-0813">Transport</keyword>
<name>A0A3Q9JK69_9GAMM</name>
<evidence type="ECO:0000256" key="2">
    <source>
        <dbReference type="ARBA" id="ARBA00010581"/>
    </source>
</evidence>
<dbReference type="InterPro" id="IPR014206">
    <property type="entry name" value="Cyt_c_ubiqinol_oxidase_su3"/>
</dbReference>
<keyword evidence="10" id="KW-0560">Oxidoreductase</keyword>
<dbReference type="GO" id="GO:0019646">
    <property type="term" value="P:aerobic electron transport chain"/>
    <property type="evidence" value="ECO:0007669"/>
    <property type="project" value="InterPro"/>
</dbReference>
<dbReference type="PANTHER" id="PTHR11403:SF2">
    <property type="entry name" value="CYTOCHROME BO(3) UBIQUINOL OXIDASE SUBUNIT 3"/>
    <property type="match status" value="1"/>
</dbReference>
<evidence type="ECO:0000313" key="20">
    <source>
        <dbReference type="EMBL" id="AZS51425.1"/>
    </source>
</evidence>
<evidence type="ECO:0000256" key="6">
    <source>
        <dbReference type="ARBA" id="ARBA00022475"/>
    </source>
</evidence>
<comment type="similarity">
    <text evidence="2 17">Belongs to the cytochrome c oxidase subunit 3 family.</text>
</comment>
<feature type="transmembrane region" description="Helical" evidence="18">
    <location>
        <begin position="29"/>
        <end position="50"/>
    </location>
</feature>
<evidence type="ECO:0000259" key="19">
    <source>
        <dbReference type="PROSITE" id="PS50253"/>
    </source>
</evidence>
<evidence type="ECO:0000256" key="11">
    <source>
        <dbReference type="ARBA" id="ARBA00023136"/>
    </source>
</evidence>
<proteinExistence type="inferred from homology"/>
<evidence type="ECO:0000256" key="12">
    <source>
        <dbReference type="ARBA" id="ARBA00025694"/>
    </source>
</evidence>
<gene>
    <name evidence="20" type="primary">cyoC</name>
    <name evidence="20" type="ORF">DM558_11890</name>
</gene>
<dbReference type="InterPro" id="IPR033946">
    <property type="entry name" value="Ubiquinol_oxase_su3_dom"/>
</dbReference>
<dbReference type="InterPro" id="IPR013833">
    <property type="entry name" value="Cyt_c_oxidase_su3_a-hlx"/>
</dbReference>
<evidence type="ECO:0000256" key="1">
    <source>
        <dbReference type="ARBA" id="ARBA00004651"/>
    </source>
</evidence>
<evidence type="ECO:0000256" key="9">
    <source>
        <dbReference type="ARBA" id="ARBA00022989"/>
    </source>
</evidence>
<evidence type="ECO:0000256" key="13">
    <source>
        <dbReference type="ARBA" id="ARBA00030072"/>
    </source>
</evidence>
<feature type="domain" description="Heme-copper oxidase subunit III family profile" evidence="19">
    <location>
        <begin position="1"/>
        <end position="218"/>
    </location>
</feature>
<dbReference type="PROSITE" id="PS50253">
    <property type="entry name" value="COX3"/>
    <property type="match status" value="1"/>
</dbReference>
<evidence type="ECO:0000256" key="3">
    <source>
        <dbReference type="ARBA" id="ARBA00011700"/>
    </source>
</evidence>